<evidence type="ECO:0000256" key="8">
    <source>
        <dbReference type="RuleBase" id="RU003943"/>
    </source>
</evidence>
<dbReference type="CDD" id="cd06550">
    <property type="entry name" value="TM_ABC_iron-siderophores_like"/>
    <property type="match status" value="1"/>
</dbReference>
<organism evidence="10 11">
    <name type="scientific">Pseudonocardia hydrocarbonoxydans</name>
    <dbReference type="NCBI Taxonomy" id="76726"/>
    <lineage>
        <taxon>Bacteria</taxon>
        <taxon>Bacillati</taxon>
        <taxon>Actinomycetota</taxon>
        <taxon>Actinomycetes</taxon>
        <taxon>Pseudonocardiales</taxon>
        <taxon>Pseudonocardiaceae</taxon>
        <taxon>Pseudonocardia</taxon>
    </lineage>
</organism>
<comment type="subcellular location">
    <subcellularLocation>
        <location evidence="1 8">Cell membrane</location>
        <topology evidence="1 8">Multi-pass membrane protein</topology>
    </subcellularLocation>
</comment>
<dbReference type="RefSeq" id="WP_141280037.1">
    <property type="nucleotide sequence ID" value="NZ_BAAARZ010000009.1"/>
</dbReference>
<dbReference type="GO" id="GO:0043190">
    <property type="term" value="C:ATP-binding cassette (ABC) transporter complex"/>
    <property type="evidence" value="ECO:0007669"/>
    <property type="project" value="InterPro"/>
</dbReference>
<feature type="transmembrane region" description="Helical" evidence="9">
    <location>
        <begin position="94"/>
        <end position="114"/>
    </location>
</feature>
<dbReference type="InterPro" id="IPR001626">
    <property type="entry name" value="ABC_TroCD"/>
</dbReference>
<proteinExistence type="inferred from homology"/>
<evidence type="ECO:0000256" key="5">
    <source>
        <dbReference type="ARBA" id="ARBA00022692"/>
    </source>
</evidence>
<protein>
    <recommendedName>
        <fullName evidence="12">Manganese ABC transporter permease</fullName>
    </recommendedName>
</protein>
<feature type="transmembrane region" description="Helical" evidence="9">
    <location>
        <begin position="40"/>
        <end position="58"/>
    </location>
</feature>
<evidence type="ECO:0000256" key="4">
    <source>
        <dbReference type="ARBA" id="ARBA00022475"/>
    </source>
</evidence>
<name>A0A4Y3WT29_9PSEU</name>
<evidence type="ECO:0000256" key="6">
    <source>
        <dbReference type="ARBA" id="ARBA00022989"/>
    </source>
</evidence>
<comment type="caution">
    <text evidence="10">The sequence shown here is derived from an EMBL/GenBank/DDBJ whole genome shotgun (WGS) entry which is preliminary data.</text>
</comment>
<keyword evidence="7 9" id="KW-0472">Membrane</keyword>
<evidence type="ECO:0000256" key="1">
    <source>
        <dbReference type="ARBA" id="ARBA00004651"/>
    </source>
</evidence>
<dbReference type="InterPro" id="IPR037294">
    <property type="entry name" value="ABC_BtuC-like"/>
</dbReference>
<feature type="transmembrane region" description="Helical" evidence="9">
    <location>
        <begin position="163"/>
        <end position="180"/>
    </location>
</feature>
<keyword evidence="4" id="KW-1003">Cell membrane</keyword>
<keyword evidence="6 9" id="KW-1133">Transmembrane helix</keyword>
<dbReference type="OrthoDB" id="1016457at2"/>
<dbReference type="EMBL" id="BJNG01000030">
    <property type="protein sequence ID" value="GEC21260.1"/>
    <property type="molecule type" value="Genomic_DNA"/>
</dbReference>
<dbReference type="Pfam" id="PF00950">
    <property type="entry name" value="ABC-3"/>
    <property type="match status" value="1"/>
</dbReference>
<sequence>MFGLPYTDTVVVLGALVLGVTSGVLGTFAVLRQRSLVGDAVAHSTLPGVCVAFLVAGVKDVPGLLVGAAAAGLVAALLMVGIERTGRIKPDTAIGVVLSGFFSLGVVLLTHIASTADADQAGLEKYLFGQAAGLLESDVVVMAVLGGLGLLVVGVLRRALTTTLFDPSYAGSVGLPVRALEVLMTGLLVVAVVIGVRVVGAILMVAMLVVPTVVARQLADRFVLVLPLAGVVGAVVGITGSLAATRSELPTGPVIVLVGFALALLAVLLAPGRGVLWRAARLAARRRRVLRDAVLARESGAAPDAPVRSLSDRLARLSLRRAGLLDDTGLTPAGQRAADELAQRRALWSAWLEHGALVELPDAREPDPTDLRGSLGDDAVEQLRRLSTGGAVAGASPSVLVVDRGRRVR</sequence>
<keyword evidence="3 8" id="KW-0813">Transport</keyword>
<feature type="transmembrane region" description="Helical" evidence="9">
    <location>
        <begin position="222"/>
        <end position="242"/>
    </location>
</feature>
<feature type="transmembrane region" description="Helical" evidence="9">
    <location>
        <begin position="134"/>
        <end position="156"/>
    </location>
</feature>
<dbReference type="SUPFAM" id="SSF81345">
    <property type="entry name" value="ABC transporter involved in vitamin B12 uptake, BtuC"/>
    <property type="match status" value="1"/>
</dbReference>
<dbReference type="Proteomes" id="UP000320338">
    <property type="component" value="Unassembled WGS sequence"/>
</dbReference>
<evidence type="ECO:0008006" key="12">
    <source>
        <dbReference type="Google" id="ProtNLM"/>
    </source>
</evidence>
<dbReference type="GO" id="GO:0010043">
    <property type="term" value="P:response to zinc ion"/>
    <property type="evidence" value="ECO:0007669"/>
    <property type="project" value="TreeGrafter"/>
</dbReference>
<dbReference type="Gene3D" id="1.10.3470.10">
    <property type="entry name" value="ABC transporter involved in vitamin B12 uptake, BtuC"/>
    <property type="match status" value="1"/>
</dbReference>
<keyword evidence="5 8" id="KW-0812">Transmembrane</keyword>
<feature type="transmembrane region" description="Helical" evidence="9">
    <location>
        <begin position="64"/>
        <end position="82"/>
    </location>
</feature>
<feature type="transmembrane region" description="Helical" evidence="9">
    <location>
        <begin position="12"/>
        <end position="31"/>
    </location>
</feature>
<evidence type="ECO:0000256" key="7">
    <source>
        <dbReference type="ARBA" id="ARBA00023136"/>
    </source>
</evidence>
<dbReference type="PANTHER" id="PTHR30477:SF3">
    <property type="entry name" value="METAL TRANSPORT SYSTEM MEMBRANE PROTEIN CT_069-RELATED"/>
    <property type="match status" value="1"/>
</dbReference>
<evidence type="ECO:0000256" key="9">
    <source>
        <dbReference type="SAM" id="Phobius"/>
    </source>
</evidence>
<comment type="similarity">
    <text evidence="2 8">Belongs to the ABC-3 integral membrane protein family.</text>
</comment>
<keyword evidence="11" id="KW-1185">Reference proteome</keyword>
<reference evidence="10 11" key="1">
    <citation type="submission" date="2019-06" db="EMBL/GenBank/DDBJ databases">
        <title>Whole genome shotgun sequence of Pseudonocardia hydrocarbonoxydans NBRC 14498.</title>
        <authorList>
            <person name="Hosoyama A."/>
            <person name="Uohara A."/>
            <person name="Ohji S."/>
            <person name="Ichikawa N."/>
        </authorList>
    </citation>
    <scope>NUCLEOTIDE SEQUENCE [LARGE SCALE GENOMIC DNA]</scope>
    <source>
        <strain evidence="10 11">NBRC 14498</strain>
    </source>
</reference>
<feature type="transmembrane region" description="Helical" evidence="9">
    <location>
        <begin position="254"/>
        <end position="276"/>
    </location>
</feature>
<dbReference type="AlphaFoldDB" id="A0A4Y3WT29"/>
<feature type="transmembrane region" description="Helical" evidence="9">
    <location>
        <begin position="186"/>
        <end position="210"/>
    </location>
</feature>
<evidence type="ECO:0000313" key="11">
    <source>
        <dbReference type="Proteomes" id="UP000320338"/>
    </source>
</evidence>
<accession>A0A4Y3WT29</accession>
<dbReference type="PANTHER" id="PTHR30477">
    <property type="entry name" value="ABC-TRANSPORTER METAL-BINDING PROTEIN"/>
    <property type="match status" value="1"/>
</dbReference>
<gene>
    <name evidence="10" type="ORF">PHY01_35430</name>
</gene>
<dbReference type="GO" id="GO:0055085">
    <property type="term" value="P:transmembrane transport"/>
    <property type="evidence" value="ECO:0007669"/>
    <property type="project" value="InterPro"/>
</dbReference>
<evidence type="ECO:0000256" key="3">
    <source>
        <dbReference type="ARBA" id="ARBA00022448"/>
    </source>
</evidence>
<evidence type="ECO:0000313" key="10">
    <source>
        <dbReference type="EMBL" id="GEC21260.1"/>
    </source>
</evidence>
<evidence type="ECO:0000256" key="2">
    <source>
        <dbReference type="ARBA" id="ARBA00008034"/>
    </source>
</evidence>